<evidence type="ECO:0000256" key="1">
    <source>
        <dbReference type="ARBA" id="ARBA00004141"/>
    </source>
</evidence>
<name>A0A6A5HI15_CAERE</name>
<evidence type="ECO:0000256" key="5">
    <source>
        <dbReference type="ARBA" id="ARBA00023136"/>
    </source>
</evidence>
<dbReference type="CTD" id="9804015"/>
<gene>
    <name evidence="7" type="ORF">GCK72_006699</name>
</gene>
<feature type="transmembrane region" description="Helical" evidence="6">
    <location>
        <begin position="48"/>
        <end position="72"/>
    </location>
</feature>
<evidence type="ECO:0000256" key="4">
    <source>
        <dbReference type="ARBA" id="ARBA00022989"/>
    </source>
</evidence>
<reference evidence="7 8" key="1">
    <citation type="submission" date="2019-12" db="EMBL/GenBank/DDBJ databases">
        <title>Chromosome-level assembly of the Caenorhabditis remanei genome.</title>
        <authorList>
            <person name="Teterina A.A."/>
            <person name="Willis J.H."/>
            <person name="Phillips P.C."/>
        </authorList>
    </citation>
    <scope>NUCLEOTIDE SEQUENCE [LARGE SCALE GENOMIC DNA]</scope>
    <source>
        <strain evidence="7 8">PX506</strain>
        <tissue evidence="7">Whole organism</tissue>
    </source>
</reference>
<protein>
    <submittedName>
        <fullName evidence="7">Uncharacterized protein</fullName>
    </submittedName>
</protein>
<proteinExistence type="inferred from homology"/>
<comment type="subcellular location">
    <subcellularLocation>
        <location evidence="1">Membrane</location>
        <topology evidence="1">Multi-pass membrane protein</topology>
    </subcellularLocation>
</comment>
<dbReference type="PANTHER" id="PTHR23128:SF135">
    <property type="entry name" value="SERPENTINE RECEPTOR, CLASS E (EPSILON)-RELATED"/>
    <property type="match status" value="1"/>
</dbReference>
<keyword evidence="4 6" id="KW-1133">Transmembrane helix</keyword>
<dbReference type="InterPro" id="IPR004151">
    <property type="entry name" value="7TM_GPCR_serpentine_rcpt_Sre"/>
</dbReference>
<dbReference type="PANTHER" id="PTHR23128">
    <property type="entry name" value="SERPENTINE RECEPTOR, CLASS E (EPSILON)-RELATED"/>
    <property type="match status" value="1"/>
</dbReference>
<dbReference type="GO" id="GO:0007606">
    <property type="term" value="P:sensory perception of chemical stimulus"/>
    <property type="evidence" value="ECO:0007669"/>
    <property type="project" value="InterPro"/>
</dbReference>
<organism evidence="7 8">
    <name type="scientific">Caenorhabditis remanei</name>
    <name type="common">Caenorhabditis vulgaris</name>
    <dbReference type="NCBI Taxonomy" id="31234"/>
    <lineage>
        <taxon>Eukaryota</taxon>
        <taxon>Metazoa</taxon>
        <taxon>Ecdysozoa</taxon>
        <taxon>Nematoda</taxon>
        <taxon>Chromadorea</taxon>
        <taxon>Rhabditida</taxon>
        <taxon>Rhabditina</taxon>
        <taxon>Rhabditomorpha</taxon>
        <taxon>Rhabditoidea</taxon>
        <taxon>Rhabditidae</taxon>
        <taxon>Peloderinae</taxon>
        <taxon>Caenorhabditis</taxon>
    </lineage>
</organism>
<dbReference type="Proteomes" id="UP000483820">
    <property type="component" value="Chromosome II"/>
</dbReference>
<feature type="transmembrane region" description="Helical" evidence="6">
    <location>
        <begin position="171"/>
        <end position="194"/>
    </location>
</feature>
<dbReference type="GeneID" id="9804015"/>
<evidence type="ECO:0000256" key="6">
    <source>
        <dbReference type="SAM" id="Phobius"/>
    </source>
</evidence>
<evidence type="ECO:0000313" key="8">
    <source>
        <dbReference type="Proteomes" id="UP000483820"/>
    </source>
</evidence>
<dbReference type="AlphaFoldDB" id="A0A6A5HI15"/>
<evidence type="ECO:0000256" key="3">
    <source>
        <dbReference type="ARBA" id="ARBA00022692"/>
    </source>
</evidence>
<dbReference type="GO" id="GO:0016020">
    <property type="term" value="C:membrane"/>
    <property type="evidence" value="ECO:0007669"/>
    <property type="project" value="UniProtKB-SubCell"/>
</dbReference>
<dbReference type="KEGG" id="crq:GCK72_006699"/>
<keyword evidence="5 6" id="KW-0472">Membrane</keyword>
<evidence type="ECO:0000313" key="7">
    <source>
        <dbReference type="EMBL" id="KAF1766741.1"/>
    </source>
</evidence>
<comment type="caution">
    <text evidence="7">The sequence shown here is derived from an EMBL/GenBank/DDBJ whole genome shotgun (WGS) entry which is preliminary data.</text>
</comment>
<evidence type="ECO:0000256" key="2">
    <source>
        <dbReference type="ARBA" id="ARBA00006803"/>
    </source>
</evidence>
<accession>A0A6A5HI15</accession>
<sequence>MAYQLKIFSVRFEINQFYVLWTDDPDKMLIVDSFKGLELLIIAGFMEYHYMFSVVFGAVAVAIERICASVLIDNYESTNKIFIPILLTIVLQILAILVSCLALFHKLDIITINATWIVSCIFSSIMFLLVERINEKWRAEMENPHWKRVFTISQRFQVKENIRALDLGKRLIFSEIGTISIIGLVIAALLLELVPPSLCHIAENALFLNPFGICTVAMFSIPAWKKRYKNSFPACCRLRSRNARVDVATQGKSWNREKDDIVGAVKVPGISGDTYVHIPAVTGSHRKMRLIGKGKKRLHSIGHGEQIRLKEQSLKYFYSFLLMCPTNIHG</sequence>
<feature type="transmembrane region" description="Helical" evidence="6">
    <location>
        <begin position="206"/>
        <end position="224"/>
    </location>
</feature>
<dbReference type="RefSeq" id="XP_053589943.1">
    <property type="nucleotide sequence ID" value="XM_053725749.1"/>
</dbReference>
<dbReference type="Pfam" id="PF03125">
    <property type="entry name" value="Sre"/>
    <property type="match status" value="1"/>
</dbReference>
<feature type="transmembrane region" description="Helical" evidence="6">
    <location>
        <begin position="110"/>
        <end position="130"/>
    </location>
</feature>
<dbReference type="EMBL" id="WUAV01000002">
    <property type="protein sequence ID" value="KAF1766741.1"/>
    <property type="molecule type" value="Genomic_DNA"/>
</dbReference>
<feature type="transmembrane region" description="Helical" evidence="6">
    <location>
        <begin position="81"/>
        <end position="104"/>
    </location>
</feature>
<comment type="similarity">
    <text evidence="2">Belongs to the nematode receptor-like protein sre family.</text>
</comment>
<keyword evidence="3 6" id="KW-0812">Transmembrane</keyword>